<proteinExistence type="predicted"/>
<accession>A0A816ETF0</accession>
<evidence type="ECO:0000313" key="2">
    <source>
        <dbReference type="EMBL" id="CAF4054431.1"/>
    </source>
</evidence>
<gene>
    <name evidence="2" type="ORF">GIL414_LOCUS14600</name>
    <name evidence="1" type="ORF">KQP761_LOCUS30479</name>
</gene>
<dbReference type="OrthoDB" id="10020487at2759"/>
<dbReference type="AlphaFoldDB" id="A0A816ETF0"/>
<dbReference type="EMBL" id="CAJOBJ010006211">
    <property type="protein sequence ID" value="CAF4054431.1"/>
    <property type="molecule type" value="Genomic_DNA"/>
</dbReference>
<name>A0A816ETF0_9BILA</name>
<comment type="caution">
    <text evidence="1">The sequence shown here is derived from an EMBL/GenBank/DDBJ whole genome shotgun (WGS) entry which is preliminary data.</text>
</comment>
<evidence type="ECO:0000313" key="1">
    <source>
        <dbReference type="EMBL" id="CAF1653665.1"/>
    </source>
</evidence>
<dbReference type="Proteomes" id="UP000681720">
    <property type="component" value="Unassembled WGS sequence"/>
</dbReference>
<dbReference type="Proteomes" id="UP000663834">
    <property type="component" value="Unassembled WGS sequence"/>
</dbReference>
<sequence>MSHLSPTSAVSNVWSAAVASTVTDPTLQNGKNPIALSMVNNSNFPTSTTGNFGNSALAAPFSSMQLPLGPANSLGSNLYATAHTSSSFYPNSTNLVQNPAESAQNDPNNRRLTQLEDESAQRSYSAKSVQQIGAQLLLSQMDVQEQVLQYQFMLEQCMETLDYQNFILNGQTEELTFLRSRLHQCENIMNTIKQMKKNNPLQQKGSKDSNQLDINFSNIRNPLPLREKSNLPIFNGSANSSQFQPANQRYQSIRDRSSNLNRSQSMTPSFPNIFSGNAQITNPLGIFSN</sequence>
<protein>
    <submittedName>
        <fullName evidence="1">Uncharacterized protein</fullName>
    </submittedName>
</protein>
<organism evidence="1 3">
    <name type="scientific">Rotaria magnacalcarata</name>
    <dbReference type="NCBI Taxonomy" id="392030"/>
    <lineage>
        <taxon>Eukaryota</taxon>
        <taxon>Metazoa</taxon>
        <taxon>Spiralia</taxon>
        <taxon>Gnathifera</taxon>
        <taxon>Rotifera</taxon>
        <taxon>Eurotatoria</taxon>
        <taxon>Bdelloidea</taxon>
        <taxon>Philodinida</taxon>
        <taxon>Philodinidae</taxon>
        <taxon>Rotaria</taxon>
    </lineage>
</organism>
<reference evidence="1" key="1">
    <citation type="submission" date="2021-02" db="EMBL/GenBank/DDBJ databases">
        <authorList>
            <person name="Nowell W R."/>
        </authorList>
    </citation>
    <scope>NUCLEOTIDE SEQUENCE</scope>
</reference>
<dbReference type="EMBL" id="CAJNOW010016970">
    <property type="protein sequence ID" value="CAF1653665.1"/>
    <property type="molecule type" value="Genomic_DNA"/>
</dbReference>
<evidence type="ECO:0000313" key="3">
    <source>
        <dbReference type="Proteomes" id="UP000663834"/>
    </source>
</evidence>